<evidence type="ECO:0000313" key="2">
    <source>
        <dbReference type="Proteomes" id="UP000179621"/>
    </source>
</evidence>
<proteinExistence type="predicted"/>
<name>A0ABX3C0J1_9MYCO</name>
<accession>A0ABX3C0J1</accession>
<keyword evidence="2" id="KW-1185">Reference proteome</keyword>
<evidence type="ECO:0000313" key="1">
    <source>
        <dbReference type="EMBL" id="OHU09973.1"/>
    </source>
</evidence>
<dbReference type="EMBL" id="MLIH01000012">
    <property type="protein sequence ID" value="OHU09973.1"/>
    <property type="molecule type" value="Genomic_DNA"/>
</dbReference>
<reference evidence="1 2" key="1">
    <citation type="submission" date="2016-10" db="EMBL/GenBank/DDBJ databases">
        <title>Evaluation of Human, Animal and Environmental Mycobacterium chelonae Isolates by Core Genome Phylogenomic Analysis, Targeted Gene Comparison, and Anti-microbial Susceptibility Patterns: A Tale of Mistaken Identities.</title>
        <authorList>
            <person name="Fogelson S.B."/>
            <person name="Camus A.C."/>
            <person name="Lorenz W."/>
            <person name="Vasireddy R."/>
            <person name="Vasireddy S."/>
            <person name="Smith T."/>
            <person name="Brown-Elliott B.A."/>
            <person name="Wallace R.J.Jr."/>
            <person name="Hasan N.A."/>
            <person name="Reischl U."/>
            <person name="Sanchez S."/>
        </authorList>
    </citation>
    <scope>NUCLEOTIDE SEQUENCE [LARGE SCALE GENOMIC DNA]</scope>
    <source>
        <strain evidence="1 2">8528</strain>
    </source>
</reference>
<sequence length="89" mass="10424">MRVPEGPPITPDEVATRYAARKASVEMTTRAVRILDELRTQGDKKPCDYYTHPELRDVPYLELKRIYREQQEAYEKSSKKAQPARKRAM</sequence>
<gene>
    <name evidence="1" type="ORF">BKG73_12700</name>
</gene>
<protein>
    <submittedName>
        <fullName evidence="1">Uncharacterized protein</fullName>
    </submittedName>
</protein>
<comment type="caution">
    <text evidence="1">The sequence shown here is derived from an EMBL/GenBank/DDBJ whole genome shotgun (WGS) entry which is preliminary data.</text>
</comment>
<organism evidence="1 2">
    <name type="scientific">Mycobacteroides saopaulense</name>
    <dbReference type="NCBI Taxonomy" id="1578165"/>
    <lineage>
        <taxon>Bacteria</taxon>
        <taxon>Bacillati</taxon>
        <taxon>Actinomycetota</taxon>
        <taxon>Actinomycetes</taxon>
        <taxon>Mycobacteriales</taxon>
        <taxon>Mycobacteriaceae</taxon>
        <taxon>Mycobacteroides</taxon>
    </lineage>
</organism>
<dbReference type="Proteomes" id="UP000179621">
    <property type="component" value="Unassembled WGS sequence"/>
</dbReference>